<dbReference type="Proteomes" id="UP001162992">
    <property type="component" value="Chromosome 18"/>
</dbReference>
<gene>
    <name evidence="1" type="ORF">O6H91_18G007400</name>
</gene>
<keyword evidence="2" id="KW-1185">Reference proteome</keyword>
<protein>
    <submittedName>
        <fullName evidence="1">Uncharacterized protein</fullName>
    </submittedName>
</protein>
<dbReference type="EMBL" id="CM055109">
    <property type="protein sequence ID" value="KAJ7522347.1"/>
    <property type="molecule type" value="Genomic_DNA"/>
</dbReference>
<evidence type="ECO:0000313" key="1">
    <source>
        <dbReference type="EMBL" id="KAJ7522347.1"/>
    </source>
</evidence>
<evidence type="ECO:0000313" key="2">
    <source>
        <dbReference type="Proteomes" id="UP001162992"/>
    </source>
</evidence>
<proteinExistence type="predicted"/>
<name>A0ACC2AYQ9_DIPCM</name>
<comment type="caution">
    <text evidence="1">The sequence shown here is derived from an EMBL/GenBank/DDBJ whole genome shotgun (WGS) entry which is preliminary data.</text>
</comment>
<organism evidence="1 2">
    <name type="scientific">Diphasiastrum complanatum</name>
    <name type="common">Issler's clubmoss</name>
    <name type="synonym">Lycopodium complanatum</name>
    <dbReference type="NCBI Taxonomy" id="34168"/>
    <lineage>
        <taxon>Eukaryota</taxon>
        <taxon>Viridiplantae</taxon>
        <taxon>Streptophyta</taxon>
        <taxon>Embryophyta</taxon>
        <taxon>Tracheophyta</taxon>
        <taxon>Lycopodiopsida</taxon>
        <taxon>Lycopodiales</taxon>
        <taxon>Lycopodiaceae</taxon>
        <taxon>Lycopodioideae</taxon>
        <taxon>Diphasiastrum</taxon>
    </lineage>
</organism>
<reference evidence="2" key="1">
    <citation type="journal article" date="2024" name="Proc. Natl. Acad. Sci. U.S.A.">
        <title>Extraordinary preservation of gene collinearity over three hundred million years revealed in homosporous lycophytes.</title>
        <authorList>
            <person name="Li C."/>
            <person name="Wickell D."/>
            <person name="Kuo L.Y."/>
            <person name="Chen X."/>
            <person name="Nie B."/>
            <person name="Liao X."/>
            <person name="Peng D."/>
            <person name="Ji J."/>
            <person name="Jenkins J."/>
            <person name="Williams M."/>
            <person name="Shu S."/>
            <person name="Plott C."/>
            <person name="Barry K."/>
            <person name="Rajasekar S."/>
            <person name="Grimwood J."/>
            <person name="Han X."/>
            <person name="Sun S."/>
            <person name="Hou Z."/>
            <person name="He W."/>
            <person name="Dai G."/>
            <person name="Sun C."/>
            <person name="Schmutz J."/>
            <person name="Leebens-Mack J.H."/>
            <person name="Li F.W."/>
            <person name="Wang L."/>
        </authorList>
    </citation>
    <scope>NUCLEOTIDE SEQUENCE [LARGE SCALE GENOMIC DNA]</scope>
    <source>
        <strain evidence="2">cv. PW_Plant_1</strain>
    </source>
</reference>
<sequence>MAHPATTNSSNRRSLCSYLALVLSHVIFVVAENGEPTAIRISCGSSHNSLITEQSYLWLKDFGYTGGSSAPIDAKITGAPQLTTLRYFQVSDGPENCYNITVPYGHYLIRFVFAYGDIDNSNREPQFDVSLEGTLVHSLKPGWSAEFDMSCVDSLVFINDGAATACFHSSGHGNPAVVSLEILQIHNLAYEILVPSNKYTILKTVKRISCSAISSGYGADFNADPWGGNRRWVTDNGLTKGTSDQLRTSKSIQNCCGAPNFYPEIIYQSASTTGIGASLYYTFDIEPNQNYSIWLHFAEISDVIVSKEQRVFDILVNDRLIFTDIDIISLAGGPFTALVLNKTVLVEGRTLNLTFRPVQRGILVNAVEIYQVISMEFVTTECEVWSLQALKHSLGLPSRIGWNGDPCVPQEHPWNGLDCSFNVKGGSWSIVGLDLHDQGLKGQIGGAISSLSQLRSVNMSSNSIYGEIPAQVGNLYYLAVLDLSFNNLNGSIPDGIGKLKHLQKLYLNGNHLSGKIPISLLAGPIRGASFNFSENTGLCGIPGLPSCGFSLTAGTTTGIIFGAITVAVLVLACFLCLWRRRSNIIRSRRSLRQAPFAKSRTSLKKRDLQLTRTYVGGHLRSSSFEKSPPLLY</sequence>
<accession>A0ACC2AYQ9</accession>